<evidence type="ECO:0000313" key="7">
    <source>
        <dbReference type="EMBL" id="SDJ30146.1"/>
    </source>
</evidence>
<protein>
    <submittedName>
        <fullName evidence="5">AraC family transcriptional regulator</fullName>
    </submittedName>
    <submittedName>
        <fullName evidence="7">AraC-type DNA-binding protein</fullName>
    </submittedName>
</protein>
<reference evidence="7 9" key="3">
    <citation type="submission" date="2016-10" db="EMBL/GenBank/DDBJ databases">
        <authorList>
            <person name="Varghese N."/>
            <person name="Submissions S."/>
        </authorList>
    </citation>
    <scope>NUCLEOTIDE SEQUENCE [LARGE SCALE GENOMIC DNA]</scope>
    <source>
        <strain evidence="7 9">Gm-149</strain>
    </source>
</reference>
<keyword evidence="2 7" id="KW-0238">DNA-binding</keyword>
<reference evidence="5 10" key="4">
    <citation type="submission" date="2019-07" db="EMBL/GenBank/DDBJ databases">
        <title>Whole genome shotgun sequence of Flavobacterium glycines NBRC 105008.</title>
        <authorList>
            <person name="Hosoyama A."/>
            <person name="Uohara A."/>
            <person name="Ohji S."/>
            <person name="Ichikawa N."/>
        </authorList>
    </citation>
    <scope>NUCLEOTIDE SEQUENCE [LARGE SCALE GENOMIC DNA]</scope>
    <source>
        <strain evidence="5 10">NBRC 105008</strain>
    </source>
</reference>
<dbReference type="PANTHER" id="PTHR43280:SF2">
    <property type="entry name" value="HTH-TYPE TRANSCRIPTIONAL REGULATOR EXSA"/>
    <property type="match status" value="1"/>
</dbReference>
<dbReference type="Proteomes" id="UP000093226">
    <property type="component" value="Unassembled WGS sequence"/>
</dbReference>
<dbReference type="InterPro" id="IPR009057">
    <property type="entry name" value="Homeodomain-like_sf"/>
</dbReference>
<dbReference type="OrthoDB" id="1410704at2"/>
<proteinExistence type="predicted"/>
<dbReference type="PROSITE" id="PS01124">
    <property type="entry name" value="HTH_ARAC_FAMILY_2"/>
    <property type="match status" value="1"/>
</dbReference>
<name>A0A1B9DGP6_9FLAO</name>
<accession>A0A1B9DGP6</accession>
<dbReference type="Proteomes" id="UP000321579">
    <property type="component" value="Unassembled WGS sequence"/>
</dbReference>
<dbReference type="Pfam" id="PF12833">
    <property type="entry name" value="HTH_18"/>
    <property type="match status" value="1"/>
</dbReference>
<dbReference type="InterPro" id="IPR018062">
    <property type="entry name" value="HTH_AraC-typ_CS"/>
</dbReference>
<dbReference type="EMBL" id="BJVF01000002">
    <property type="protein sequence ID" value="GEL11067.1"/>
    <property type="molecule type" value="Genomic_DNA"/>
</dbReference>
<dbReference type="Gene3D" id="2.60.120.10">
    <property type="entry name" value="Jelly Rolls"/>
    <property type="match status" value="1"/>
</dbReference>
<evidence type="ECO:0000256" key="3">
    <source>
        <dbReference type="ARBA" id="ARBA00023163"/>
    </source>
</evidence>
<evidence type="ECO:0000259" key="4">
    <source>
        <dbReference type="PROSITE" id="PS01124"/>
    </source>
</evidence>
<sequence>MKLERTKISSYLNSAISVHAREESFFQAPFHSHPELELVYVKESFGKRIIGNSVDNFESGDMVFLGSDIPHVWLNDEIYYHNINKLKAKAIVVYFNKDIFGPAFYELKEAQKINSLFEKAKKGLSIKGKTNKLIAEKLEQLVIKQDFEVIIGLFEILSVLSATTTDLDFINSETYSPTNDSIKKDRLSDVYQYIKDNYKKEISLDEVAQIANLTPTSFCRMFKSRTKKNFIEYLNEIRISNACKHLIETDMSVSEIAYECGYKTVSNFNKLFKKNTGNTPKEYKNKIAR</sequence>
<evidence type="ECO:0000313" key="10">
    <source>
        <dbReference type="Proteomes" id="UP000321579"/>
    </source>
</evidence>
<dbReference type="SUPFAM" id="SSF46689">
    <property type="entry name" value="Homeodomain-like"/>
    <property type="match status" value="2"/>
</dbReference>
<dbReference type="PROSITE" id="PS00041">
    <property type="entry name" value="HTH_ARAC_FAMILY_1"/>
    <property type="match status" value="1"/>
</dbReference>
<gene>
    <name evidence="6" type="ORF">FBGL_14970</name>
    <name evidence="5" type="ORF">FGL01_18060</name>
    <name evidence="7" type="ORF">SAMN05192550_1854</name>
</gene>
<feature type="domain" description="HTH araC/xylS-type" evidence="4">
    <location>
        <begin position="188"/>
        <end position="286"/>
    </location>
</feature>
<reference evidence="8" key="1">
    <citation type="submission" date="2016-03" db="EMBL/GenBank/DDBJ databases">
        <title>Draft genome sequence of Paenibacillus glacialis DSM 22343.</title>
        <authorList>
            <person name="Shin S.-K."/>
            <person name="Yi H."/>
        </authorList>
    </citation>
    <scope>NUCLEOTIDE SEQUENCE [LARGE SCALE GENOMIC DNA]</scope>
    <source>
        <strain evidence="8">NBRC 105008</strain>
    </source>
</reference>
<keyword evidence="9" id="KW-1185">Reference proteome</keyword>
<evidence type="ECO:0000256" key="2">
    <source>
        <dbReference type="ARBA" id="ARBA00023125"/>
    </source>
</evidence>
<dbReference type="GO" id="GO:0043565">
    <property type="term" value="F:sequence-specific DNA binding"/>
    <property type="evidence" value="ECO:0007669"/>
    <property type="project" value="InterPro"/>
</dbReference>
<dbReference type="EMBL" id="FNEO01000002">
    <property type="protein sequence ID" value="SDJ30146.1"/>
    <property type="molecule type" value="Genomic_DNA"/>
</dbReference>
<organism evidence="6 8">
    <name type="scientific">Flavobacterium glycines</name>
    <dbReference type="NCBI Taxonomy" id="551990"/>
    <lineage>
        <taxon>Bacteria</taxon>
        <taxon>Pseudomonadati</taxon>
        <taxon>Bacteroidota</taxon>
        <taxon>Flavobacteriia</taxon>
        <taxon>Flavobacteriales</taxon>
        <taxon>Flavobacteriaceae</taxon>
        <taxon>Flavobacterium</taxon>
    </lineage>
</organism>
<evidence type="ECO:0000313" key="9">
    <source>
        <dbReference type="Proteomes" id="UP000182367"/>
    </source>
</evidence>
<dbReference type="InterPro" id="IPR014710">
    <property type="entry name" value="RmlC-like_jellyroll"/>
</dbReference>
<keyword evidence="3" id="KW-0804">Transcription</keyword>
<keyword evidence="1" id="KW-0805">Transcription regulation</keyword>
<dbReference type="InterPro" id="IPR018060">
    <property type="entry name" value="HTH_AraC"/>
</dbReference>
<dbReference type="SMART" id="SM00342">
    <property type="entry name" value="HTH_ARAC"/>
    <property type="match status" value="1"/>
</dbReference>
<evidence type="ECO:0000313" key="5">
    <source>
        <dbReference type="EMBL" id="GEL11067.1"/>
    </source>
</evidence>
<comment type="caution">
    <text evidence="6">The sequence shown here is derived from an EMBL/GenBank/DDBJ whole genome shotgun (WGS) entry which is preliminary data.</text>
</comment>
<dbReference type="STRING" id="551990.SAMN05192550_1854"/>
<dbReference type="PRINTS" id="PR00032">
    <property type="entry name" value="HTHARAC"/>
</dbReference>
<dbReference type="SUPFAM" id="SSF51182">
    <property type="entry name" value="RmlC-like cupins"/>
    <property type="match status" value="1"/>
</dbReference>
<evidence type="ECO:0000313" key="8">
    <source>
        <dbReference type="Proteomes" id="UP000093226"/>
    </source>
</evidence>
<dbReference type="Gene3D" id="1.10.10.60">
    <property type="entry name" value="Homeodomain-like"/>
    <property type="match status" value="2"/>
</dbReference>
<reference evidence="6" key="2">
    <citation type="submission" date="2016-03" db="EMBL/GenBank/DDBJ databases">
        <authorList>
            <person name="Ploux O."/>
        </authorList>
    </citation>
    <scope>NUCLEOTIDE SEQUENCE</scope>
    <source>
        <strain evidence="6">NBRC 105008</strain>
    </source>
</reference>
<dbReference type="RefSeq" id="WP_066329802.1">
    <property type="nucleotide sequence ID" value="NZ_BJVF01000002.1"/>
</dbReference>
<dbReference type="AlphaFoldDB" id="A0A1B9DGP6"/>
<dbReference type="EMBL" id="LVEO01000029">
    <property type="protein sequence ID" value="OCB68882.1"/>
    <property type="molecule type" value="Genomic_DNA"/>
</dbReference>
<evidence type="ECO:0000256" key="1">
    <source>
        <dbReference type="ARBA" id="ARBA00023015"/>
    </source>
</evidence>
<dbReference type="InterPro" id="IPR011051">
    <property type="entry name" value="RmlC_Cupin_sf"/>
</dbReference>
<dbReference type="InterPro" id="IPR020449">
    <property type="entry name" value="Tscrpt_reg_AraC-type_HTH"/>
</dbReference>
<evidence type="ECO:0000313" key="6">
    <source>
        <dbReference type="EMBL" id="OCB68882.1"/>
    </source>
</evidence>
<dbReference type="Proteomes" id="UP000182367">
    <property type="component" value="Unassembled WGS sequence"/>
</dbReference>
<dbReference type="PANTHER" id="PTHR43280">
    <property type="entry name" value="ARAC-FAMILY TRANSCRIPTIONAL REGULATOR"/>
    <property type="match status" value="1"/>
</dbReference>
<dbReference type="GO" id="GO:0003700">
    <property type="term" value="F:DNA-binding transcription factor activity"/>
    <property type="evidence" value="ECO:0007669"/>
    <property type="project" value="InterPro"/>
</dbReference>